<protein>
    <submittedName>
        <fullName evidence="1">Uncharacterized protein</fullName>
    </submittedName>
</protein>
<accession>A0AC61PKA6</accession>
<proteinExistence type="predicted"/>
<comment type="caution">
    <text evidence="1">The sequence shown here is derived from an EMBL/GenBank/DDBJ whole genome shotgun (WGS) entry which is preliminary data.</text>
</comment>
<dbReference type="Proteomes" id="UP000192328">
    <property type="component" value="Unassembled WGS sequence"/>
</dbReference>
<organism evidence="1 2">
    <name type="scientific">Aristaeella lactis</name>
    <dbReference type="NCBI Taxonomy" id="3046383"/>
    <lineage>
        <taxon>Bacteria</taxon>
        <taxon>Bacillati</taxon>
        <taxon>Bacillota</taxon>
        <taxon>Clostridia</taxon>
        <taxon>Eubacteriales</taxon>
        <taxon>Aristaeellaceae</taxon>
        <taxon>Aristaeella</taxon>
    </lineage>
</organism>
<evidence type="ECO:0000313" key="2">
    <source>
        <dbReference type="Proteomes" id="UP000192328"/>
    </source>
</evidence>
<name>A0AC61PKA6_9FIRM</name>
<gene>
    <name evidence="1" type="ORF">SAMN06297397_1288</name>
</gene>
<sequence length="206" mass="23005">MNTMKIMFLIAAAGHLLCGACDCLLTYMPGGRFRIEDMKDNDRLSAAFRNMPLRNPLLSMLLGCLAMFLFAFGYLALADWMRACSETCATLMLISTVMVLTFGMAHHVFCGVPEWLYVKMGRTEEARQLITEFFKKTSVTMIVCYLGFLIFGVSLFVPVVSGWTPLPRWACVINILPIMLVLFPTRIGGAGNWAGAIMFISLLFLI</sequence>
<keyword evidence="2" id="KW-1185">Reference proteome</keyword>
<evidence type="ECO:0000313" key="1">
    <source>
        <dbReference type="EMBL" id="SMC53455.1"/>
    </source>
</evidence>
<dbReference type="EMBL" id="FWXZ01000002">
    <property type="protein sequence ID" value="SMC53455.1"/>
    <property type="molecule type" value="Genomic_DNA"/>
</dbReference>
<reference evidence="1" key="1">
    <citation type="submission" date="2017-04" db="EMBL/GenBank/DDBJ databases">
        <authorList>
            <person name="Varghese N."/>
            <person name="Submissions S."/>
        </authorList>
    </citation>
    <scope>NUCLEOTIDE SEQUENCE</scope>
    <source>
        <strain evidence="1">WTE2008</strain>
    </source>
</reference>